<evidence type="ECO:0000313" key="2">
    <source>
        <dbReference type="Proteomes" id="UP000634308"/>
    </source>
</evidence>
<dbReference type="EMBL" id="BMQM01000008">
    <property type="protein sequence ID" value="GGR54936.1"/>
    <property type="molecule type" value="Genomic_DNA"/>
</dbReference>
<evidence type="ECO:0000313" key="1">
    <source>
        <dbReference type="EMBL" id="GGR54936.1"/>
    </source>
</evidence>
<name>A0ABQ2RT46_9DEIO</name>
<accession>A0ABQ2RT46</accession>
<proteinExistence type="predicted"/>
<reference evidence="2" key="1">
    <citation type="journal article" date="2019" name="Int. J. Syst. Evol. Microbiol.">
        <title>The Global Catalogue of Microorganisms (GCM) 10K type strain sequencing project: providing services to taxonomists for standard genome sequencing and annotation.</title>
        <authorList>
            <consortium name="The Broad Institute Genomics Platform"/>
            <consortium name="The Broad Institute Genome Sequencing Center for Infectious Disease"/>
            <person name="Wu L."/>
            <person name="Ma J."/>
        </authorList>
    </citation>
    <scope>NUCLEOTIDE SEQUENCE [LARGE SCALE GENOMIC DNA]</scope>
    <source>
        <strain evidence="2">JCM 31404</strain>
    </source>
</reference>
<comment type="caution">
    <text evidence="1">The sequence shown here is derived from an EMBL/GenBank/DDBJ whole genome shotgun (WGS) entry which is preliminary data.</text>
</comment>
<keyword evidence="2" id="KW-1185">Reference proteome</keyword>
<dbReference type="Proteomes" id="UP000634308">
    <property type="component" value="Unassembled WGS sequence"/>
</dbReference>
<gene>
    <name evidence="1" type="ORF">GCM10008959_15650</name>
</gene>
<sequence length="202" mass="22478">MGMTQSHPAFLLIRRLAQFNDEWYADHTLSLEGVNPAGLYASREEAEAAARRLSIQAMRGANFDDLEVDEDADAALTALLDTPGRLDPTLRAAYRGFQSRQRPLPAWLTDEQLGDLLDRTGLTLFHIIDTRVPAFELALAQSLLALTPGRPPIDLTFDHEDDTGAELDVPRQVIEDSDDPAVQRLNRVTRLFGRRYASGLPI</sequence>
<organism evidence="1 2">
    <name type="scientific">Deinococcus seoulensis</name>
    <dbReference type="NCBI Taxonomy" id="1837379"/>
    <lineage>
        <taxon>Bacteria</taxon>
        <taxon>Thermotogati</taxon>
        <taxon>Deinococcota</taxon>
        <taxon>Deinococci</taxon>
        <taxon>Deinococcales</taxon>
        <taxon>Deinococcaceae</taxon>
        <taxon>Deinococcus</taxon>
    </lineage>
</organism>
<protein>
    <submittedName>
        <fullName evidence="1">Uncharacterized protein</fullName>
    </submittedName>
</protein>